<keyword evidence="2" id="KW-0732">Signal</keyword>
<dbReference type="Proteomes" id="UP000095767">
    <property type="component" value="Unassembled WGS sequence"/>
</dbReference>
<dbReference type="AlphaFoldDB" id="A0A1E5W9J6"/>
<feature type="region of interest" description="Disordered" evidence="1">
    <location>
        <begin position="59"/>
        <end position="88"/>
    </location>
</feature>
<evidence type="ECO:0000313" key="4">
    <source>
        <dbReference type="Proteomes" id="UP000095767"/>
    </source>
</evidence>
<dbReference type="EMBL" id="LWDX02017096">
    <property type="protein sequence ID" value="OEL33920.1"/>
    <property type="molecule type" value="Genomic_DNA"/>
</dbReference>
<feature type="compositionally biased region" description="Polar residues" evidence="1">
    <location>
        <begin position="66"/>
        <end position="86"/>
    </location>
</feature>
<gene>
    <name evidence="3" type="ORF">BAE44_0005061</name>
</gene>
<name>A0A1E5W9J6_9POAL</name>
<feature type="signal peptide" evidence="2">
    <location>
        <begin position="1"/>
        <end position="36"/>
    </location>
</feature>
<comment type="caution">
    <text evidence="3">The sequence shown here is derived from an EMBL/GenBank/DDBJ whole genome shotgun (WGS) entry which is preliminary data.</text>
</comment>
<proteinExistence type="predicted"/>
<evidence type="ECO:0000256" key="2">
    <source>
        <dbReference type="SAM" id="SignalP"/>
    </source>
</evidence>
<accession>A0A1E5W9J6</accession>
<feature type="chain" id="PRO_5009189006" evidence="2">
    <location>
        <begin position="37"/>
        <end position="160"/>
    </location>
</feature>
<evidence type="ECO:0000313" key="3">
    <source>
        <dbReference type="EMBL" id="OEL33920.1"/>
    </source>
</evidence>
<evidence type="ECO:0000256" key="1">
    <source>
        <dbReference type="SAM" id="MobiDB-lite"/>
    </source>
</evidence>
<organism evidence="3 4">
    <name type="scientific">Dichanthelium oligosanthes</name>
    <dbReference type="NCBI Taxonomy" id="888268"/>
    <lineage>
        <taxon>Eukaryota</taxon>
        <taxon>Viridiplantae</taxon>
        <taxon>Streptophyta</taxon>
        <taxon>Embryophyta</taxon>
        <taxon>Tracheophyta</taxon>
        <taxon>Spermatophyta</taxon>
        <taxon>Magnoliopsida</taxon>
        <taxon>Liliopsida</taxon>
        <taxon>Poales</taxon>
        <taxon>Poaceae</taxon>
        <taxon>PACMAD clade</taxon>
        <taxon>Panicoideae</taxon>
        <taxon>Panicodae</taxon>
        <taxon>Paniceae</taxon>
        <taxon>Dichantheliinae</taxon>
        <taxon>Dichanthelium</taxon>
    </lineage>
</organism>
<reference evidence="3 4" key="1">
    <citation type="submission" date="2016-09" db="EMBL/GenBank/DDBJ databases">
        <title>The draft genome of Dichanthelium oligosanthes: A C3 panicoid grass species.</title>
        <authorList>
            <person name="Studer A.J."/>
            <person name="Schnable J.C."/>
            <person name="Brutnell T.P."/>
        </authorList>
    </citation>
    <scope>NUCLEOTIDE SEQUENCE [LARGE SCALE GENOMIC DNA]</scope>
    <source>
        <strain evidence="4">cv. Kellogg 1175</strain>
        <tissue evidence="3">Leaf</tissue>
    </source>
</reference>
<keyword evidence="4" id="KW-1185">Reference proteome</keyword>
<protein>
    <submittedName>
        <fullName evidence="3">Uncharacterized protein</fullName>
    </submittedName>
</protein>
<sequence length="160" mass="17442">MTLAEASRRRLAPRSHLSFLVLVLLLVSLLPPRASTFRVPLRQAATLVSLSHSLLTHAARGRTRSSNRVPPIQTSTDDPSRSLSPPASTAATLVSLSHSLLTHAARGRTRSSNRVPPVFPWRVGARLGLPPALRLLIGRRVRPLLRGRRCCGGLAPPFRH</sequence>